<dbReference type="InterPro" id="IPR000298">
    <property type="entry name" value="Cyt_c_oxidase-like_su3"/>
</dbReference>
<evidence type="ECO:0000256" key="16">
    <source>
        <dbReference type="ARBA" id="ARBA00032717"/>
    </source>
</evidence>
<comment type="subunit">
    <text evidence="3">Heterooctamer of two A chains, two B chains, two C chains and two D chains.</text>
</comment>
<dbReference type="PROSITE" id="PS50253">
    <property type="entry name" value="COX3"/>
    <property type="match status" value="1"/>
</dbReference>
<dbReference type="GO" id="GO:0019646">
    <property type="term" value="P:aerobic electron transport chain"/>
    <property type="evidence" value="ECO:0007669"/>
    <property type="project" value="InterPro"/>
</dbReference>
<dbReference type="PANTHER" id="PTHR11403:SF2">
    <property type="entry name" value="CYTOCHROME BO(3) UBIQUINOL OXIDASE SUBUNIT 3"/>
    <property type="match status" value="1"/>
</dbReference>
<evidence type="ECO:0000256" key="4">
    <source>
        <dbReference type="ARBA" id="ARBA00014687"/>
    </source>
</evidence>
<keyword evidence="10 18" id="KW-0560">Oxidoreductase</keyword>
<dbReference type="GO" id="GO:0009486">
    <property type="term" value="F:cytochrome bo3 ubiquinol oxidase activity"/>
    <property type="evidence" value="ECO:0007669"/>
    <property type="project" value="InterPro"/>
</dbReference>
<comment type="subcellular location">
    <subcellularLocation>
        <location evidence="1 17">Cell membrane</location>
        <topology evidence="1 17">Multi-pass membrane protein</topology>
    </subcellularLocation>
</comment>
<evidence type="ECO:0000256" key="7">
    <source>
        <dbReference type="ARBA" id="ARBA00022692"/>
    </source>
</evidence>
<keyword evidence="11" id="KW-0472">Membrane</keyword>
<dbReference type="CDD" id="cd02863">
    <property type="entry name" value="Ubiquinol_oxidase_III"/>
    <property type="match status" value="1"/>
</dbReference>
<evidence type="ECO:0000256" key="5">
    <source>
        <dbReference type="ARBA" id="ARBA00022448"/>
    </source>
</evidence>
<evidence type="ECO:0000256" key="6">
    <source>
        <dbReference type="ARBA" id="ARBA00022475"/>
    </source>
</evidence>
<gene>
    <name evidence="18" type="ORF">KU39_1465</name>
</gene>
<evidence type="ECO:0000256" key="8">
    <source>
        <dbReference type="ARBA" id="ARBA00022982"/>
    </source>
</evidence>
<dbReference type="InterPro" id="IPR014206">
    <property type="entry name" value="Cyt_c_ubiqinol_oxidase_su3"/>
</dbReference>
<comment type="function">
    <text evidence="12">Cytochrome bo(3) ubiquinol terminal oxidase is the component of the aerobic respiratory chain of E.coli that predominates when cells are grown at high aeration. Has proton pump activity across the membrane in addition to electron transfer, pumping 2 protons/electron.</text>
</comment>
<keyword evidence="9" id="KW-1133">Transmembrane helix</keyword>
<dbReference type="FunFam" id="1.20.120.80:FF:000001">
    <property type="entry name" value="Cytochrome (Ubi)quinol oxidase subunit III"/>
    <property type="match status" value="1"/>
</dbReference>
<evidence type="ECO:0000256" key="2">
    <source>
        <dbReference type="ARBA" id="ARBA00010581"/>
    </source>
</evidence>
<evidence type="ECO:0000256" key="15">
    <source>
        <dbReference type="ARBA" id="ARBA00032189"/>
    </source>
</evidence>
<dbReference type="InterPro" id="IPR013833">
    <property type="entry name" value="Cyt_c_oxidase_su3_a-hlx"/>
</dbReference>
<dbReference type="PANTHER" id="PTHR11403">
    <property type="entry name" value="CYTOCHROME C OXIDASE SUBUNIT III"/>
    <property type="match status" value="1"/>
</dbReference>
<accession>A0A1L6TBE9</accession>
<keyword evidence="8" id="KW-0249">Electron transport</keyword>
<proteinExistence type="inferred from homology"/>
<dbReference type="InterPro" id="IPR035973">
    <property type="entry name" value="Cyt_c_oxidase_su3-like_sf"/>
</dbReference>
<evidence type="ECO:0000256" key="11">
    <source>
        <dbReference type="ARBA" id="ARBA00023136"/>
    </source>
</evidence>
<evidence type="ECO:0000256" key="17">
    <source>
        <dbReference type="RuleBase" id="RU003376"/>
    </source>
</evidence>
<evidence type="ECO:0000256" key="9">
    <source>
        <dbReference type="ARBA" id="ARBA00022989"/>
    </source>
</evidence>
<evidence type="ECO:0000256" key="1">
    <source>
        <dbReference type="ARBA" id="ARBA00004651"/>
    </source>
</evidence>
<organism evidence="18 19">
    <name type="scientific">Piscirickettsia salmonis</name>
    <dbReference type="NCBI Taxonomy" id="1238"/>
    <lineage>
        <taxon>Bacteria</taxon>
        <taxon>Pseudomonadati</taxon>
        <taxon>Pseudomonadota</taxon>
        <taxon>Gammaproteobacteria</taxon>
        <taxon>Thiotrichales</taxon>
        <taxon>Piscirickettsiaceae</taxon>
        <taxon>Piscirickettsia</taxon>
    </lineage>
</organism>
<keyword evidence="7 17" id="KW-0812">Transmembrane</keyword>
<dbReference type="InterPro" id="IPR024791">
    <property type="entry name" value="Cyt_c/ubiquinol_Oxase_su3"/>
</dbReference>
<dbReference type="AlphaFoldDB" id="A0A1L6TBE9"/>
<dbReference type="Proteomes" id="UP000029558">
    <property type="component" value="Chromosome"/>
</dbReference>
<dbReference type="InterPro" id="IPR033946">
    <property type="entry name" value="Ubiquinol_oxase_su3_dom"/>
</dbReference>
<dbReference type="RefSeq" id="WP_017377183.1">
    <property type="nucleotide sequence ID" value="NZ_CP012508.1"/>
</dbReference>
<evidence type="ECO:0000313" key="19">
    <source>
        <dbReference type="Proteomes" id="UP000029558"/>
    </source>
</evidence>
<dbReference type="GO" id="GO:0005886">
    <property type="term" value="C:plasma membrane"/>
    <property type="evidence" value="ECO:0007669"/>
    <property type="project" value="UniProtKB-SubCell"/>
</dbReference>
<keyword evidence="5" id="KW-0813">Transport</keyword>
<dbReference type="Pfam" id="PF00510">
    <property type="entry name" value="COX3"/>
    <property type="match status" value="1"/>
</dbReference>
<name>A0A1L6TBE9_PISSA</name>
<keyword evidence="6" id="KW-1003">Cell membrane</keyword>
<dbReference type="NCBIfam" id="TIGR02842">
    <property type="entry name" value="CyoC"/>
    <property type="match status" value="1"/>
</dbReference>
<reference evidence="18 19" key="1">
    <citation type="journal article" date="2014" name="Genome Announc.">
        <title>Comparative Genome Analysis of Two Isolates of the Fish Pathogen Piscirickettsia salmonis from Different Hosts Reveals Major Differences in Virulence-Associated Secretion Systems.</title>
        <authorList>
            <person name="Bohle H."/>
            <person name="Henriquez P."/>
            <person name="Grothusen H."/>
            <person name="Navas E."/>
            <person name="Sandoval A."/>
            <person name="Bustamante F."/>
            <person name="Bustos P."/>
            <person name="Mancilla M."/>
        </authorList>
    </citation>
    <scope>NUCLEOTIDE SEQUENCE [LARGE SCALE GENOMIC DNA]</scope>
    <source>
        <strain evidence="19">B1-32597</strain>
    </source>
</reference>
<evidence type="ECO:0000313" key="18">
    <source>
        <dbReference type="EMBL" id="ALB22647.1"/>
    </source>
</evidence>
<protein>
    <recommendedName>
        <fullName evidence="4">Cytochrome bo(3) ubiquinol oxidase subunit 3</fullName>
    </recommendedName>
    <alternativeName>
        <fullName evidence="15">Cytochrome o ubiquinol oxidase subunit 3</fullName>
    </alternativeName>
    <alternativeName>
        <fullName evidence="13">Oxidase bo(3) subunit 3</fullName>
    </alternativeName>
    <alternativeName>
        <fullName evidence="16">Ubiquinol oxidase polypeptide III</fullName>
    </alternativeName>
    <alternativeName>
        <fullName evidence="14">Ubiquinol oxidase subunit 3</fullName>
    </alternativeName>
</protein>
<dbReference type="Gene3D" id="1.20.120.80">
    <property type="entry name" value="Cytochrome c oxidase, subunit III, four-helix bundle"/>
    <property type="match status" value="1"/>
</dbReference>
<dbReference type="SUPFAM" id="SSF81452">
    <property type="entry name" value="Cytochrome c oxidase subunit III-like"/>
    <property type="match status" value="1"/>
</dbReference>
<comment type="similarity">
    <text evidence="2 17">Belongs to the cytochrome c oxidase subunit 3 family.</text>
</comment>
<dbReference type="GO" id="GO:0004129">
    <property type="term" value="F:cytochrome-c oxidase activity"/>
    <property type="evidence" value="ECO:0007669"/>
    <property type="project" value="InterPro"/>
</dbReference>
<evidence type="ECO:0000256" key="10">
    <source>
        <dbReference type="ARBA" id="ARBA00023002"/>
    </source>
</evidence>
<sequence length="200" mass="22395">MTVNTAVAHDDGHHDDDSKDIFGFWIYIMSDCILFAIIFATYAVLHNNTFGGPSAAELASIPFILTETILLLVSSFTYGLAMLARNKGDAGQVLMWLVITFILGLSFVAMELYEFAHLIHEGNSWQRSGFLSAFFTLVGTHGLHVTMGLIWMVVMIVQVYQNGINPLMTKRLTCLGLFWHFLDVVWIFVFSIVYLMGAIS</sequence>
<evidence type="ECO:0000256" key="3">
    <source>
        <dbReference type="ARBA" id="ARBA00011700"/>
    </source>
</evidence>
<evidence type="ECO:0000256" key="14">
    <source>
        <dbReference type="ARBA" id="ARBA00031884"/>
    </source>
</evidence>
<dbReference type="EMBL" id="CP012508">
    <property type="protein sequence ID" value="ALB22647.1"/>
    <property type="molecule type" value="Genomic_DNA"/>
</dbReference>
<evidence type="ECO:0000256" key="13">
    <source>
        <dbReference type="ARBA" id="ARBA00030072"/>
    </source>
</evidence>
<evidence type="ECO:0000256" key="12">
    <source>
        <dbReference type="ARBA" id="ARBA00025694"/>
    </source>
</evidence>